<comment type="caution">
    <text evidence="2">The sequence shown here is derived from an EMBL/GenBank/DDBJ whole genome shotgun (WGS) entry which is preliminary data.</text>
</comment>
<dbReference type="AlphaFoldDB" id="A0A7W8QER0"/>
<reference evidence="2 3" key="1">
    <citation type="submission" date="2020-08" db="EMBL/GenBank/DDBJ databases">
        <title>Genomic Encyclopedia of Type Strains, Phase IV (KMG-V): Genome sequencing to study the core and pangenomes of soil and plant-associated prokaryotes.</title>
        <authorList>
            <person name="Whitman W."/>
        </authorList>
    </citation>
    <scope>NUCLEOTIDE SEQUENCE [LARGE SCALE GENOMIC DNA]</scope>
    <source>
        <strain evidence="2 3">JPY158</strain>
    </source>
</reference>
<gene>
    <name evidence="2" type="ORF">HDG40_007307</name>
</gene>
<dbReference type="RefSeq" id="WP_018435133.1">
    <property type="nucleotide sequence ID" value="NZ_JACHDD010000019.1"/>
</dbReference>
<protein>
    <submittedName>
        <fullName evidence="2">Uncharacterized protein</fullName>
    </submittedName>
</protein>
<feature type="region of interest" description="Disordered" evidence="1">
    <location>
        <begin position="106"/>
        <end position="139"/>
    </location>
</feature>
<evidence type="ECO:0000313" key="3">
    <source>
        <dbReference type="Proteomes" id="UP000592780"/>
    </source>
</evidence>
<sequence length="492" mass="53019">MDLYDNAEALLQVLREPRRNKYFYGKRMDVQHFQMEQDYGKLQRRLLNRLTLGKGVLCGLNVTASGSRVCVDPGVAIDGLGREIVVPLRYCLDPVVVHDGCCGMHGPKTTPTPTPAPTLDATSQPTRQPDGSPTPAPVAVPASNGVVDGLFTLWLCYRECLTDQQPVMVSECGTRDECAAGTVVETFCLKFGQGMAPPLGDPDWCAKLWDAGTDQLAIDVPADQQAAAKAADNSRFHLLCELFDGNCAPTEGDPCVPLALVQVKDGQVTLEDCLVRPRIYSNQRLLDLILCLADKIDECCGNHPPTPTPTPTPAPSLMHVSSIEFLGPDRQVINAVERADEPVELHTQITGIRFAFDKAFATQGAKAPNAAGLHDNFRAHNVQLRLSPESAQQFGTSFIASKLSIESAQVFRLDFAPGTRLIDSHGRWRAGLPAVDCEIFLRGTADTDGPELADVEGLALDGEPKPIPDGVLSGNDVAGGNFTAKFTVRIPG</sequence>
<evidence type="ECO:0000256" key="1">
    <source>
        <dbReference type="SAM" id="MobiDB-lite"/>
    </source>
</evidence>
<dbReference type="OrthoDB" id="147470at2"/>
<organism evidence="2 3">
    <name type="scientific">Paraburkholderia atlantica</name>
    <dbReference type="NCBI Taxonomy" id="2654982"/>
    <lineage>
        <taxon>Bacteria</taxon>
        <taxon>Pseudomonadati</taxon>
        <taxon>Pseudomonadota</taxon>
        <taxon>Betaproteobacteria</taxon>
        <taxon>Burkholderiales</taxon>
        <taxon>Burkholderiaceae</taxon>
        <taxon>Paraburkholderia</taxon>
    </lineage>
</organism>
<proteinExistence type="predicted"/>
<dbReference type="Proteomes" id="UP000592780">
    <property type="component" value="Unassembled WGS sequence"/>
</dbReference>
<keyword evidence="3" id="KW-1185">Reference proteome</keyword>
<evidence type="ECO:0000313" key="2">
    <source>
        <dbReference type="EMBL" id="MBB5429112.1"/>
    </source>
</evidence>
<accession>A0A7W8QER0</accession>
<feature type="compositionally biased region" description="Polar residues" evidence="1">
    <location>
        <begin position="120"/>
        <end position="131"/>
    </location>
</feature>
<name>A0A7W8QER0_PARAM</name>
<dbReference type="EMBL" id="JACHDD010000019">
    <property type="protein sequence ID" value="MBB5429112.1"/>
    <property type="molecule type" value="Genomic_DNA"/>
</dbReference>